<gene>
    <name evidence="10" type="ORF">O1G22_20620</name>
</gene>
<dbReference type="SUPFAM" id="SSF52777">
    <property type="entry name" value="CoA-dependent acyltransferases"/>
    <property type="match status" value="1"/>
</dbReference>
<keyword evidence="5 6" id="KW-0012">Acyltransferase</keyword>
<dbReference type="Proteomes" id="UP001212326">
    <property type="component" value="Chromosome"/>
</dbReference>
<evidence type="ECO:0000256" key="5">
    <source>
        <dbReference type="ARBA" id="ARBA00023315"/>
    </source>
</evidence>
<evidence type="ECO:0000313" key="10">
    <source>
        <dbReference type="EMBL" id="WBO65063.1"/>
    </source>
</evidence>
<dbReference type="Gene3D" id="3.30.559.10">
    <property type="entry name" value="Chloramphenicol acetyltransferase-like domain"/>
    <property type="match status" value="1"/>
</dbReference>
<dbReference type="SUPFAM" id="SSF47005">
    <property type="entry name" value="Peripheral subunit-binding domain of 2-oxo acid dehydrogenase complex"/>
    <property type="match status" value="1"/>
</dbReference>
<keyword evidence="11" id="KW-1185">Reference proteome</keyword>
<organism evidence="10 11">
    <name type="scientific">Streptomyces camelliae</name>
    <dbReference type="NCBI Taxonomy" id="3004093"/>
    <lineage>
        <taxon>Bacteria</taxon>
        <taxon>Bacillati</taxon>
        <taxon>Actinomycetota</taxon>
        <taxon>Actinomycetes</taxon>
        <taxon>Kitasatosporales</taxon>
        <taxon>Streptomycetaceae</taxon>
        <taxon>Streptomyces</taxon>
    </lineage>
</organism>
<dbReference type="PANTHER" id="PTHR43178:SF5">
    <property type="entry name" value="LIPOAMIDE ACYLTRANSFERASE COMPONENT OF BRANCHED-CHAIN ALPHA-KETO ACID DEHYDROGENASE COMPLEX, MITOCHONDRIAL"/>
    <property type="match status" value="1"/>
</dbReference>
<keyword evidence="3 6" id="KW-0808">Transferase</keyword>
<evidence type="ECO:0000256" key="6">
    <source>
        <dbReference type="RuleBase" id="RU003423"/>
    </source>
</evidence>
<dbReference type="SUPFAM" id="SSF51230">
    <property type="entry name" value="Single hybrid motif"/>
    <property type="match status" value="1"/>
</dbReference>
<dbReference type="InterPro" id="IPR003016">
    <property type="entry name" value="2-oxoA_DH_lipoyl-BS"/>
</dbReference>
<evidence type="ECO:0000256" key="3">
    <source>
        <dbReference type="ARBA" id="ARBA00022679"/>
    </source>
</evidence>
<feature type="compositionally biased region" description="Low complexity" evidence="7">
    <location>
        <begin position="91"/>
        <end position="106"/>
    </location>
</feature>
<evidence type="ECO:0000256" key="1">
    <source>
        <dbReference type="ARBA" id="ARBA00001938"/>
    </source>
</evidence>
<dbReference type="InterPro" id="IPR001078">
    <property type="entry name" value="2-oxoacid_DH_actylTfrase"/>
</dbReference>
<dbReference type="PROSITE" id="PS51826">
    <property type="entry name" value="PSBD"/>
    <property type="match status" value="1"/>
</dbReference>
<comment type="cofactor">
    <cofactor evidence="1 6">
        <name>(R)-lipoate</name>
        <dbReference type="ChEBI" id="CHEBI:83088"/>
    </cofactor>
</comment>
<dbReference type="Pfam" id="PF02817">
    <property type="entry name" value="E3_binding"/>
    <property type="match status" value="1"/>
</dbReference>
<dbReference type="EMBL" id="CP115300">
    <property type="protein sequence ID" value="WBO65063.1"/>
    <property type="molecule type" value="Genomic_DNA"/>
</dbReference>
<protein>
    <recommendedName>
        <fullName evidence="6">Dihydrolipoamide acetyltransferase component of pyruvate dehydrogenase complex</fullName>
        <ecNumber evidence="6">2.3.1.-</ecNumber>
    </recommendedName>
</protein>
<name>A0ABY7P3F4_9ACTN</name>
<dbReference type="EC" id="2.3.1.-" evidence="6"/>
<dbReference type="InterPro" id="IPR000089">
    <property type="entry name" value="Biotin_lipoyl"/>
</dbReference>
<dbReference type="PROSITE" id="PS00189">
    <property type="entry name" value="LIPOYL"/>
    <property type="match status" value="1"/>
</dbReference>
<dbReference type="CDD" id="cd06849">
    <property type="entry name" value="lipoyl_domain"/>
    <property type="match status" value="1"/>
</dbReference>
<feature type="domain" description="Lipoyl-binding" evidence="8">
    <location>
        <begin position="9"/>
        <end position="84"/>
    </location>
</feature>
<evidence type="ECO:0000256" key="7">
    <source>
        <dbReference type="SAM" id="MobiDB-lite"/>
    </source>
</evidence>
<evidence type="ECO:0000259" key="8">
    <source>
        <dbReference type="PROSITE" id="PS50968"/>
    </source>
</evidence>
<dbReference type="InterPro" id="IPR011053">
    <property type="entry name" value="Single_hybrid_motif"/>
</dbReference>
<evidence type="ECO:0000259" key="9">
    <source>
        <dbReference type="PROSITE" id="PS51826"/>
    </source>
</evidence>
<dbReference type="Gene3D" id="4.10.320.10">
    <property type="entry name" value="E3-binding domain"/>
    <property type="match status" value="1"/>
</dbReference>
<sequence>MTTMTETSVREFKMPDVGEGLTEAEILKWYVQPGDSVTDGQVVCEVETAKAAVELPIPYDGVVRALHFPEGTTVDVGTAIIAVDVAGGAPEPVKAEPAAPAEAPAQEPEPEGRKPVLVGYGVATSATKRRPRKGPEVSVPAPAQAIQSELNGHAPVAEKPRPLAKPPVRKLAKDLGVDLDTITPSGPDGIITREDVHAAATPKQAEPVTVPTAAAPTAAPVIPAPVASYDTARETRIPVKGVRKATAAAMVGSAFTAPHVTEFVAVDVTRTMKLVEELKQDKEFQGLRVNPLLLIAKALLVAIKRNPDINASWDEANQEIVQKHYVNLGIAAATPRGLIVPNIKDAHGKTLPQLAEALGELVATAREGKTSPAAMQGGTVTITNVGVFGVDTGTPILNPGESAILAVGAIKLQPWVHKGKVKPRQVTTLALSFDHRLVDGELGSKVLADVAAILEQPKRLITWA</sequence>
<evidence type="ECO:0000256" key="4">
    <source>
        <dbReference type="ARBA" id="ARBA00022823"/>
    </source>
</evidence>
<accession>A0ABY7P3F4</accession>
<dbReference type="Pfam" id="PF00364">
    <property type="entry name" value="Biotin_lipoyl"/>
    <property type="match status" value="1"/>
</dbReference>
<dbReference type="InterPro" id="IPR036625">
    <property type="entry name" value="E3-bd_dom_sf"/>
</dbReference>
<dbReference type="PANTHER" id="PTHR43178">
    <property type="entry name" value="DIHYDROLIPOAMIDE ACETYLTRANSFERASE COMPONENT OF PYRUVATE DEHYDROGENASE COMPLEX"/>
    <property type="match status" value="1"/>
</dbReference>
<dbReference type="InterPro" id="IPR050743">
    <property type="entry name" value="2-oxoacid_DH_E2_comp"/>
</dbReference>
<feature type="region of interest" description="Disordered" evidence="7">
    <location>
        <begin position="91"/>
        <end position="116"/>
    </location>
</feature>
<proteinExistence type="inferred from homology"/>
<dbReference type="Gene3D" id="2.40.50.100">
    <property type="match status" value="1"/>
</dbReference>
<feature type="domain" description="Peripheral subunit-binding (PSBD)" evidence="9">
    <location>
        <begin position="163"/>
        <end position="200"/>
    </location>
</feature>
<dbReference type="PROSITE" id="PS50968">
    <property type="entry name" value="BIOTINYL_LIPOYL"/>
    <property type="match status" value="1"/>
</dbReference>
<dbReference type="InterPro" id="IPR004167">
    <property type="entry name" value="PSBD"/>
</dbReference>
<dbReference type="InterPro" id="IPR023213">
    <property type="entry name" value="CAT-like_dom_sf"/>
</dbReference>
<evidence type="ECO:0000313" key="11">
    <source>
        <dbReference type="Proteomes" id="UP001212326"/>
    </source>
</evidence>
<comment type="similarity">
    <text evidence="2 6">Belongs to the 2-oxoacid dehydrogenase family.</text>
</comment>
<dbReference type="Pfam" id="PF00198">
    <property type="entry name" value="2-oxoacid_dh"/>
    <property type="match status" value="1"/>
</dbReference>
<dbReference type="RefSeq" id="WP_270082693.1">
    <property type="nucleotide sequence ID" value="NZ_CP115300.1"/>
</dbReference>
<reference evidence="10 11" key="1">
    <citation type="submission" date="2022-12" db="EMBL/GenBank/DDBJ databases">
        <authorList>
            <person name="Mo P."/>
        </authorList>
    </citation>
    <scope>NUCLEOTIDE SEQUENCE [LARGE SCALE GENOMIC DNA]</scope>
    <source>
        <strain evidence="10 11">HUAS 2-6</strain>
    </source>
</reference>
<evidence type="ECO:0000256" key="2">
    <source>
        <dbReference type="ARBA" id="ARBA00007317"/>
    </source>
</evidence>
<keyword evidence="4 6" id="KW-0450">Lipoyl</keyword>